<sequence>MSQIKAVVLEKHKNSITVLTGDGAFQTLKYKGDAEVGEEIQLPIQSRATFWRIGASAAAVVLLALMGIFGWNAWQPRTAVAMISLDINPSLQLTVDQKGEVLELESLNSEAEQLVTGLALKGKSWGEALNEIIQKSVALNYLNEEENWVVVGYSSSATDQKEPPAKVSVINTEAITKQVQQAVHEQGLKSTVAVYELTSEQKKQAQETGLTLGEYALADTAQKAGIKVEPKDLKAKEERTRLLETPEIQEQMRKDKLIIEAMSNKTNQGEGKDKKEGYAKSKWYNLDREKNNQKNTKEQPRNGISTPKPSQDSNRSTNKDNNKDSNKNSNKDRSKDKDKDRDYGSGTKGKGTDKGDDLEKGEDNRSDNQGNSGRNNDQNTDKEKRGQKKGAPDSDQKQSPKQDEPAEKAGKKDNQDTKQNSNRKTEGDSRNSSQNKWSFGNFLRMNYSQRT</sequence>
<feature type="region of interest" description="Disordered" evidence="6">
    <location>
        <begin position="263"/>
        <end position="451"/>
    </location>
</feature>
<feature type="compositionally biased region" description="Basic and acidic residues" evidence="6">
    <location>
        <begin position="317"/>
        <end position="343"/>
    </location>
</feature>
<keyword evidence="4 7" id="KW-1133">Transmembrane helix</keyword>
<dbReference type="AlphaFoldDB" id="A0A1M7TCD1"/>
<keyword evidence="2" id="KW-1003">Cell membrane</keyword>
<name>A0A1M7TCD1_9FIRM</name>
<dbReference type="InterPro" id="IPR055431">
    <property type="entry name" value="RsgI_M"/>
</dbReference>
<keyword evidence="5 7" id="KW-0472">Membrane</keyword>
<feature type="domain" description="RsgI N-terminal anti-sigma" evidence="8">
    <location>
        <begin position="4"/>
        <end position="51"/>
    </location>
</feature>
<feature type="compositionally biased region" description="Basic and acidic residues" evidence="6">
    <location>
        <begin position="270"/>
        <end position="300"/>
    </location>
</feature>
<dbReference type="RefSeq" id="WP_072772259.1">
    <property type="nucleotide sequence ID" value="NZ_FRDN01000006.1"/>
</dbReference>
<comment type="subcellular location">
    <subcellularLocation>
        <location evidence="1">Cell membrane</location>
        <topology evidence="1">Single-pass membrane protein</topology>
    </subcellularLocation>
</comment>
<proteinExistence type="predicted"/>
<evidence type="ECO:0000313" key="10">
    <source>
        <dbReference type="Proteomes" id="UP000184010"/>
    </source>
</evidence>
<feature type="compositionally biased region" description="Polar residues" evidence="6">
    <location>
        <begin position="367"/>
        <end position="378"/>
    </location>
</feature>
<evidence type="ECO:0000256" key="2">
    <source>
        <dbReference type="ARBA" id="ARBA00022475"/>
    </source>
</evidence>
<protein>
    <submittedName>
        <fullName evidence="9">Anti-sigma factor N-terminus</fullName>
    </submittedName>
</protein>
<dbReference type="Pfam" id="PF23750">
    <property type="entry name" value="RsgI_M"/>
    <property type="match status" value="1"/>
</dbReference>
<dbReference type="Pfam" id="PF12791">
    <property type="entry name" value="RsgI_N"/>
    <property type="match status" value="1"/>
</dbReference>
<accession>A0A1M7TCD1</accession>
<evidence type="ECO:0000256" key="6">
    <source>
        <dbReference type="SAM" id="MobiDB-lite"/>
    </source>
</evidence>
<evidence type="ECO:0000259" key="8">
    <source>
        <dbReference type="PROSITE" id="PS51849"/>
    </source>
</evidence>
<organism evidence="9 10">
    <name type="scientific">Desulfitobacterium chlororespirans DSM 11544</name>
    <dbReference type="NCBI Taxonomy" id="1121395"/>
    <lineage>
        <taxon>Bacteria</taxon>
        <taxon>Bacillati</taxon>
        <taxon>Bacillota</taxon>
        <taxon>Clostridia</taxon>
        <taxon>Eubacteriales</taxon>
        <taxon>Desulfitobacteriaceae</taxon>
        <taxon>Desulfitobacterium</taxon>
    </lineage>
</organism>
<evidence type="ECO:0000256" key="1">
    <source>
        <dbReference type="ARBA" id="ARBA00004162"/>
    </source>
</evidence>
<keyword evidence="10" id="KW-1185">Reference proteome</keyword>
<feature type="transmembrane region" description="Helical" evidence="7">
    <location>
        <begin position="50"/>
        <end position="74"/>
    </location>
</feature>
<dbReference type="EMBL" id="FRDN01000006">
    <property type="protein sequence ID" value="SHN68327.1"/>
    <property type="molecule type" value="Genomic_DNA"/>
</dbReference>
<dbReference type="Proteomes" id="UP000184010">
    <property type="component" value="Unassembled WGS sequence"/>
</dbReference>
<evidence type="ECO:0000313" key="9">
    <source>
        <dbReference type="EMBL" id="SHN68327.1"/>
    </source>
</evidence>
<dbReference type="GO" id="GO:0005886">
    <property type="term" value="C:plasma membrane"/>
    <property type="evidence" value="ECO:0007669"/>
    <property type="project" value="UniProtKB-SubCell"/>
</dbReference>
<evidence type="ECO:0000256" key="7">
    <source>
        <dbReference type="SAM" id="Phobius"/>
    </source>
</evidence>
<feature type="compositionally biased region" description="Basic and acidic residues" evidence="6">
    <location>
        <begin position="379"/>
        <end position="416"/>
    </location>
</feature>
<reference evidence="10" key="1">
    <citation type="submission" date="2016-12" db="EMBL/GenBank/DDBJ databases">
        <authorList>
            <person name="Varghese N."/>
            <person name="Submissions S."/>
        </authorList>
    </citation>
    <scope>NUCLEOTIDE SEQUENCE [LARGE SCALE GENOMIC DNA]</scope>
    <source>
        <strain evidence="10">DSM 11544</strain>
    </source>
</reference>
<evidence type="ECO:0000256" key="3">
    <source>
        <dbReference type="ARBA" id="ARBA00022692"/>
    </source>
</evidence>
<dbReference type="PROSITE" id="PS51849">
    <property type="entry name" value="RSGI_N"/>
    <property type="match status" value="1"/>
</dbReference>
<gene>
    <name evidence="9" type="ORF">SAMN02745215_01764</name>
</gene>
<keyword evidence="3 7" id="KW-0812">Transmembrane</keyword>
<dbReference type="STRING" id="1121395.SAMN02745215_01764"/>
<feature type="compositionally biased region" description="Basic and acidic residues" evidence="6">
    <location>
        <begin position="350"/>
        <end position="366"/>
    </location>
</feature>
<dbReference type="InterPro" id="IPR024449">
    <property type="entry name" value="Anti-sigma_RsgI_N"/>
</dbReference>
<evidence type="ECO:0000256" key="5">
    <source>
        <dbReference type="ARBA" id="ARBA00023136"/>
    </source>
</evidence>
<feature type="compositionally biased region" description="Polar residues" evidence="6">
    <location>
        <begin position="302"/>
        <end position="311"/>
    </location>
</feature>
<evidence type="ECO:0000256" key="4">
    <source>
        <dbReference type="ARBA" id="ARBA00022989"/>
    </source>
</evidence>